<dbReference type="PATRIC" id="fig|1036673.3.peg.2979"/>
<dbReference type="Pfam" id="PF00576">
    <property type="entry name" value="Transthyretin"/>
    <property type="match status" value="1"/>
</dbReference>
<dbReference type="InterPro" id="IPR023418">
    <property type="entry name" value="Thyroxine_BS"/>
</dbReference>
<comment type="catalytic activity">
    <reaction evidence="1 7">
        <text>5-hydroxyisourate + H2O = 5-hydroxy-2-oxo-4-ureido-2,5-dihydro-1H-imidazole-5-carboxylate + H(+)</text>
        <dbReference type="Rhea" id="RHEA:23736"/>
        <dbReference type="ChEBI" id="CHEBI:15377"/>
        <dbReference type="ChEBI" id="CHEBI:15378"/>
        <dbReference type="ChEBI" id="CHEBI:18072"/>
        <dbReference type="ChEBI" id="CHEBI:58639"/>
        <dbReference type="EC" id="3.5.2.17"/>
    </reaction>
</comment>
<dbReference type="PANTHER" id="PTHR10395">
    <property type="entry name" value="URICASE AND TRANSTHYRETIN-RELATED"/>
    <property type="match status" value="1"/>
</dbReference>
<proteinExistence type="inferred from homology"/>
<feature type="domain" description="Transthyretin/hydroxyisourate hydrolase" evidence="8">
    <location>
        <begin position="6"/>
        <end position="120"/>
    </location>
</feature>
<dbReference type="RefSeq" id="WP_013916954.1">
    <property type="nucleotide sequence ID" value="NC_015690.1"/>
</dbReference>
<dbReference type="PROSITE" id="PS00768">
    <property type="entry name" value="TRANSTHYRETIN_1"/>
    <property type="match status" value="1"/>
</dbReference>
<dbReference type="AlphaFoldDB" id="F8FF77"/>
<organism evidence="9 10">
    <name type="scientific">Paenibacillus mucilaginosus (strain KNP414)</name>
    <dbReference type="NCBI Taxonomy" id="1036673"/>
    <lineage>
        <taxon>Bacteria</taxon>
        <taxon>Bacillati</taxon>
        <taxon>Bacillota</taxon>
        <taxon>Bacilli</taxon>
        <taxon>Bacillales</taxon>
        <taxon>Paenibacillaceae</taxon>
        <taxon>Paenibacillus</taxon>
    </lineage>
</organism>
<dbReference type="EC" id="3.5.2.17" evidence="7"/>
<reference evidence="9 10" key="2">
    <citation type="journal article" date="2013" name="Genome Announc.">
        <title>Genome Sequence of Growth-Improving Paenibacillus mucilaginosus Strain KNP414.</title>
        <authorList>
            <person name="Lu J.J."/>
            <person name="Wang J.F."/>
            <person name="Hu X.F."/>
        </authorList>
    </citation>
    <scope>NUCLEOTIDE SEQUENCE [LARGE SCALE GENOMIC DNA]</scope>
    <source>
        <strain evidence="9 10">KNP414</strain>
    </source>
</reference>
<comment type="function">
    <text evidence="2">Catalyzes the hydrolysis of 5-hydroxyisourate (HIU) to 2-oxo-4-hydroxy-4-carboxy-5-ureidoimidazoline (OHCU).</text>
</comment>
<comment type="subunit">
    <text evidence="4 7">Homotetramer.</text>
</comment>
<dbReference type="HOGENOM" id="CLU_115536_1_1_9"/>
<dbReference type="Gene3D" id="2.60.40.180">
    <property type="entry name" value="Transthyretin/hydroxyisourate hydrolase domain"/>
    <property type="match status" value="1"/>
</dbReference>
<keyword evidence="6 7" id="KW-0378">Hydrolase</keyword>
<evidence type="ECO:0000256" key="6">
    <source>
        <dbReference type="ARBA" id="ARBA00022801"/>
    </source>
</evidence>
<evidence type="ECO:0000256" key="1">
    <source>
        <dbReference type="ARBA" id="ARBA00001043"/>
    </source>
</evidence>
<dbReference type="KEGG" id="pms:KNP414_03237"/>
<evidence type="ECO:0000256" key="2">
    <source>
        <dbReference type="ARBA" id="ARBA00002704"/>
    </source>
</evidence>
<reference evidence="10" key="1">
    <citation type="submission" date="2011-06" db="EMBL/GenBank/DDBJ databases">
        <title>Complete genome sequence of Paenibacillus mucilaginosus KNP414.</title>
        <authorList>
            <person name="Wang J."/>
            <person name="Hu S."/>
            <person name="Hu X."/>
            <person name="Zhang B."/>
            <person name="Dong D."/>
            <person name="Zhang S."/>
            <person name="Zhao K."/>
            <person name="Wu D."/>
        </authorList>
    </citation>
    <scope>NUCLEOTIDE SEQUENCE [LARGE SCALE GENOMIC DNA]</scope>
    <source>
        <strain evidence="10">KNP414</strain>
    </source>
</reference>
<dbReference type="Proteomes" id="UP000006620">
    <property type="component" value="Chromosome"/>
</dbReference>
<protein>
    <recommendedName>
        <fullName evidence="7">5-hydroxyisourate hydrolase</fullName>
        <shortName evidence="7">HIU hydrolase</shortName>
        <shortName evidence="7">HIUHase</shortName>
        <ecNumber evidence="7">3.5.2.17</ecNumber>
    </recommendedName>
</protein>
<dbReference type="EMBL" id="CP002869">
    <property type="protein sequence ID" value="AEI41795.1"/>
    <property type="molecule type" value="Genomic_DNA"/>
</dbReference>
<evidence type="ECO:0000313" key="9">
    <source>
        <dbReference type="EMBL" id="AEI41795.1"/>
    </source>
</evidence>
<evidence type="ECO:0000256" key="5">
    <source>
        <dbReference type="ARBA" id="ARBA00022631"/>
    </source>
</evidence>
<evidence type="ECO:0000256" key="4">
    <source>
        <dbReference type="ARBA" id="ARBA00011881"/>
    </source>
</evidence>
<dbReference type="GO" id="GO:0006144">
    <property type="term" value="P:purine nucleobase metabolic process"/>
    <property type="evidence" value="ECO:0007669"/>
    <property type="project" value="UniProtKB-KW"/>
</dbReference>
<comment type="similarity">
    <text evidence="3 7">Belongs to the transthyretin family. 5-hydroxyisourate hydrolase subfamily.</text>
</comment>
<dbReference type="InterPro" id="IPR036817">
    <property type="entry name" value="Transthyretin/HIU_hydrolase_sf"/>
</dbReference>
<evidence type="ECO:0000259" key="8">
    <source>
        <dbReference type="Pfam" id="PF00576"/>
    </source>
</evidence>
<dbReference type="CDD" id="cd05822">
    <property type="entry name" value="TLP_HIUase"/>
    <property type="match status" value="1"/>
</dbReference>
<dbReference type="SUPFAM" id="SSF49472">
    <property type="entry name" value="Transthyretin (synonym: prealbumin)"/>
    <property type="match status" value="1"/>
</dbReference>
<evidence type="ECO:0000256" key="7">
    <source>
        <dbReference type="RuleBase" id="RU361270"/>
    </source>
</evidence>
<dbReference type="InterPro" id="IPR014306">
    <property type="entry name" value="Hydroxyisourate_hydrolase"/>
</dbReference>
<gene>
    <name evidence="9" type="ordered locus">KNP414_03237</name>
</gene>
<dbReference type="NCBIfam" id="TIGR02962">
    <property type="entry name" value="hdxy_isourate"/>
    <property type="match status" value="1"/>
</dbReference>
<dbReference type="PANTHER" id="PTHR10395:SF7">
    <property type="entry name" value="5-HYDROXYISOURATE HYDROLASE"/>
    <property type="match status" value="1"/>
</dbReference>
<name>F8FF77_PAEMK</name>
<sequence>MSGGRLTTHVLDVSCGRPAQGMRVELRRLTEEGDWELLKSAETNDDGRLEEPLLEGDSMQAGRYELLFLAGAYFRRGGSGGDASYPFLEEVPVRFGIEDPQAHYHVPLLAAPGGYSTYRGS</sequence>
<evidence type="ECO:0000256" key="3">
    <source>
        <dbReference type="ARBA" id="ARBA00009850"/>
    </source>
</evidence>
<dbReference type="InterPro" id="IPR023416">
    <property type="entry name" value="Transthyretin/HIU_hydrolase_d"/>
</dbReference>
<dbReference type="GO" id="GO:0033971">
    <property type="term" value="F:hydroxyisourate hydrolase activity"/>
    <property type="evidence" value="ECO:0007669"/>
    <property type="project" value="UniProtKB-EC"/>
</dbReference>
<evidence type="ECO:0000313" key="10">
    <source>
        <dbReference type="Proteomes" id="UP000006620"/>
    </source>
</evidence>
<keyword evidence="5 7" id="KW-0659">Purine metabolism</keyword>
<accession>F8FF77</accession>